<dbReference type="OrthoDB" id="5852896at2759"/>
<proteinExistence type="inferred from homology"/>
<feature type="region of interest" description="Disordered" evidence="2">
    <location>
        <begin position="77"/>
        <end position="106"/>
    </location>
</feature>
<evidence type="ECO:0000256" key="1">
    <source>
        <dbReference type="ARBA" id="ARBA00009078"/>
    </source>
</evidence>
<dbReference type="GO" id="GO:0030688">
    <property type="term" value="C:preribosome, small subunit precursor"/>
    <property type="evidence" value="ECO:0007669"/>
    <property type="project" value="TreeGrafter"/>
</dbReference>
<feature type="compositionally biased region" description="Basic and acidic residues" evidence="2">
    <location>
        <begin position="483"/>
        <end position="512"/>
    </location>
</feature>
<sequence>MGKKKFIDKKKSATFHLLARDTSDSTAFFSGGQVNDRVFVRVDTNNFQCPGFSGDDDNFGHSDIDEEPDSIFADAVGDHEDDEGCASSLQPPLAAGTSMSSSSKKGELLDHVRREILELGLPDDGYNYLIHMREIKNTGGGSSYFENPKAKLDNMTLDVKAYDASRLQINSEVIDDADKDMMYAVASGTRSVKVQRVVDPDVLRLLDDSDLSRFGSEDEDFEEDFVVKANLPEEEEEQVKHVEEEGEEEVKAGAEEEDVLVADGGLDLQEQEVDGTVTVGGYVNDNFISDEKPRVRRFLDEQFDLLTLREYDNDSDDDDVHYGDAEREVLNSKLHDALKEFALDELEVEGKYKVPGDKKYDHQEKNGGTVVDDPEVIRRCVEYAEKYLNESQDDEEVFVEESSDESEGWDCETIVSTYSNLDNHPGRILAPENLNKKLPRKFPGDLSTKSNVIALRGKEKLPVDYLPNKAKALKVKLPASLIDDKPKRRSRSEESKTEKKERKAAVKEEKRESRRAKKELKGLYKCEGQKAQKVAAISGPSSIHIM</sequence>
<feature type="region of interest" description="Disordered" evidence="2">
    <location>
        <begin position="483"/>
        <end position="524"/>
    </location>
</feature>
<evidence type="ECO:0000256" key="2">
    <source>
        <dbReference type="SAM" id="MobiDB-lite"/>
    </source>
</evidence>
<dbReference type="GO" id="GO:0005634">
    <property type="term" value="C:nucleus"/>
    <property type="evidence" value="ECO:0007669"/>
    <property type="project" value="TreeGrafter"/>
</dbReference>
<dbReference type="AlphaFoldDB" id="A0A8J5LHJ8"/>
<dbReference type="PANTHER" id="PTHR21531:SF0">
    <property type="entry name" value="PROTEIN LTV1 HOMOLOG"/>
    <property type="match status" value="1"/>
</dbReference>
<organism evidence="3 4">
    <name type="scientific">Zingiber officinale</name>
    <name type="common">Ginger</name>
    <name type="synonym">Amomum zingiber</name>
    <dbReference type="NCBI Taxonomy" id="94328"/>
    <lineage>
        <taxon>Eukaryota</taxon>
        <taxon>Viridiplantae</taxon>
        <taxon>Streptophyta</taxon>
        <taxon>Embryophyta</taxon>
        <taxon>Tracheophyta</taxon>
        <taxon>Spermatophyta</taxon>
        <taxon>Magnoliopsida</taxon>
        <taxon>Liliopsida</taxon>
        <taxon>Zingiberales</taxon>
        <taxon>Zingiberaceae</taxon>
        <taxon>Zingiber</taxon>
    </lineage>
</organism>
<dbReference type="GO" id="GO:0042274">
    <property type="term" value="P:ribosomal small subunit biogenesis"/>
    <property type="evidence" value="ECO:0007669"/>
    <property type="project" value="InterPro"/>
</dbReference>
<keyword evidence="4" id="KW-1185">Reference proteome</keyword>
<reference evidence="3 4" key="1">
    <citation type="submission" date="2020-08" db="EMBL/GenBank/DDBJ databases">
        <title>Plant Genome Project.</title>
        <authorList>
            <person name="Zhang R.-G."/>
        </authorList>
    </citation>
    <scope>NUCLEOTIDE SEQUENCE [LARGE SCALE GENOMIC DNA]</scope>
    <source>
        <tissue evidence="3">Rhizome</tissue>
    </source>
</reference>
<dbReference type="GO" id="GO:0005829">
    <property type="term" value="C:cytosol"/>
    <property type="evidence" value="ECO:0007669"/>
    <property type="project" value="TreeGrafter"/>
</dbReference>
<protein>
    <recommendedName>
        <fullName evidence="5">Low temperature viability protein</fullName>
    </recommendedName>
</protein>
<dbReference type="PANTHER" id="PTHR21531">
    <property type="entry name" value="LOW-TEMPERATURE VIABILITY PROTEIN LTV1-RELATED"/>
    <property type="match status" value="1"/>
</dbReference>
<name>A0A8J5LHJ8_ZINOF</name>
<evidence type="ECO:0008006" key="5">
    <source>
        <dbReference type="Google" id="ProtNLM"/>
    </source>
</evidence>
<dbReference type="InterPro" id="IPR007307">
    <property type="entry name" value="Ltv1"/>
</dbReference>
<dbReference type="GO" id="GO:0000056">
    <property type="term" value="P:ribosomal small subunit export from nucleus"/>
    <property type="evidence" value="ECO:0007669"/>
    <property type="project" value="TreeGrafter"/>
</dbReference>
<dbReference type="Proteomes" id="UP000734854">
    <property type="component" value="Unassembled WGS sequence"/>
</dbReference>
<gene>
    <name evidence="3" type="ORF">ZIOFF_022961</name>
</gene>
<comment type="caution">
    <text evidence="3">The sequence shown here is derived from an EMBL/GenBank/DDBJ whole genome shotgun (WGS) entry which is preliminary data.</text>
</comment>
<accession>A0A8J5LHJ8</accession>
<evidence type="ECO:0000313" key="3">
    <source>
        <dbReference type="EMBL" id="KAG6519467.1"/>
    </source>
</evidence>
<dbReference type="EMBL" id="JACMSC010000006">
    <property type="protein sequence ID" value="KAG6519467.1"/>
    <property type="molecule type" value="Genomic_DNA"/>
</dbReference>
<comment type="similarity">
    <text evidence="1">Belongs to the LTV1 family.</text>
</comment>
<evidence type="ECO:0000313" key="4">
    <source>
        <dbReference type="Proteomes" id="UP000734854"/>
    </source>
</evidence>